<name>A0A0E9RM54_ANGAN</name>
<protein>
    <submittedName>
        <fullName evidence="1">Uncharacterized protein</fullName>
    </submittedName>
</protein>
<proteinExistence type="predicted"/>
<dbReference type="EMBL" id="GBXM01078403">
    <property type="protein sequence ID" value="JAH30174.1"/>
    <property type="molecule type" value="Transcribed_RNA"/>
</dbReference>
<sequence length="24" mass="2612">MSGSVTQKSTLPIYCLLGKNMLNL</sequence>
<reference evidence="1" key="2">
    <citation type="journal article" date="2015" name="Fish Shellfish Immunol.">
        <title>Early steps in the European eel (Anguilla anguilla)-Vibrio vulnificus interaction in the gills: Role of the RtxA13 toxin.</title>
        <authorList>
            <person name="Callol A."/>
            <person name="Pajuelo D."/>
            <person name="Ebbesson L."/>
            <person name="Teles M."/>
            <person name="MacKenzie S."/>
            <person name="Amaro C."/>
        </authorList>
    </citation>
    <scope>NUCLEOTIDE SEQUENCE</scope>
</reference>
<reference evidence="1" key="1">
    <citation type="submission" date="2014-11" db="EMBL/GenBank/DDBJ databases">
        <authorList>
            <person name="Amaro Gonzalez C."/>
        </authorList>
    </citation>
    <scope>NUCLEOTIDE SEQUENCE</scope>
</reference>
<accession>A0A0E9RM54</accession>
<dbReference type="AlphaFoldDB" id="A0A0E9RM54"/>
<organism evidence="1">
    <name type="scientific">Anguilla anguilla</name>
    <name type="common">European freshwater eel</name>
    <name type="synonym">Muraena anguilla</name>
    <dbReference type="NCBI Taxonomy" id="7936"/>
    <lineage>
        <taxon>Eukaryota</taxon>
        <taxon>Metazoa</taxon>
        <taxon>Chordata</taxon>
        <taxon>Craniata</taxon>
        <taxon>Vertebrata</taxon>
        <taxon>Euteleostomi</taxon>
        <taxon>Actinopterygii</taxon>
        <taxon>Neopterygii</taxon>
        <taxon>Teleostei</taxon>
        <taxon>Anguilliformes</taxon>
        <taxon>Anguillidae</taxon>
        <taxon>Anguilla</taxon>
    </lineage>
</organism>
<evidence type="ECO:0000313" key="1">
    <source>
        <dbReference type="EMBL" id="JAH30174.1"/>
    </source>
</evidence>